<evidence type="ECO:0000256" key="1">
    <source>
        <dbReference type="ARBA" id="ARBA00004173"/>
    </source>
</evidence>
<dbReference type="EMBL" id="JALLAZ020001521">
    <property type="protein sequence ID" value="KAL3773588.1"/>
    <property type="molecule type" value="Genomic_DNA"/>
</dbReference>
<evidence type="ECO:0000313" key="7">
    <source>
        <dbReference type="Proteomes" id="UP001530315"/>
    </source>
</evidence>
<evidence type="ECO:0000256" key="3">
    <source>
        <dbReference type="ARBA" id="ARBA00023128"/>
    </source>
</evidence>
<evidence type="ECO:0000256" key="2">
    <source>
        <dbReference type="ARBA" id="ARBA00009540"/>
    </source>
</evidence>
<dbReference type="PANTHER" id="PTHR23354:SF62">
    <property type="entry name" value="MUSTARD, ISOFORM V"/>
    <property type="match status" value="1"/>
</dbReference>
<feature type="domain" description="TLDc" evidence="5">
    <location>
        <begin position="334"/>
        <end position="536"/>
    </location>
</feature>
<comment type="similarity">
    <text evidence="2">Belongs to the OXR1 family.</text>
</comment>
<evidence type="ECO:0000313" key="6">
    <source>
        <dbReference type="EMBL" id="KAL3773588.1"/>
    </source>
</evidence>
<name>A0ABD3NDU2_9STRA</name>
<accession>A0ABD3NDU2</accession>
<dbReference type="SMART" id="SM00584">
    <property type="entry name" value="TLDc"/>
    <property type="match status" value="1"/>
</dbReference>
<dbReference type="PANTHER" id="PTHR23354">
    <property type="entry name" value="NUCLEOLAR PROTEIN 7/ESTROGEN RECEPTOR COACTIVATOR-RELATED"/>
    <property type="match status" value="1"/>
</dbReference>
<gene>
    <name evidence="6" type="ORF">ACHAW5_007869</name>
</gene>
<dbReference type="GO" id="GO:0005739">
    <property type="term" value="C:mitochondrion"/>
    <property type="evidence" value="ECO:0007669"/>
    <property type="project" value="UniProtKB-SubCell"/>
</dbReference>
<dbReference type="AlphaFoldDB" id="A0ABD3NDU2"/>
<organism evidence="6 7">
    <name type="scientific">Stephanodiscus triporus</name>
    <dbReference type="NCBI Taxonomy" id="2934178"/>
    <lineage>
        <taxon>Eukaryota</taxon>
        <taxon>Sar</taxon>
        <taxon>Stramenopiles</taxon>
        <taxon>Ochrophyta</taxon>
        <taxon>Bacillariophyta</taxon>
        <taxon>Coscinodiscophyceae</taxon>
        <taxon>Thalassiosirophycidae</taxon>
        <taxon>Stephanodiscales</taxon>
        <taxon>Stephanodiscaceae</taxon>
        <taxon>Stephanodiscus</taxon>
    </lineage>
</organism>
<sequence length="608" mass="67164">MGTAISLESGGSTPGSGSGALAIAAEASPPANFGFSLQESHHLFLLRRLACDEKRSENSFVEILWTLSRLHSASLYASDIDAHLEKHLPTQSASVQSRCRRMGVLFSVFPSLSKLHVALEDIFTNDDRFLETLANLLGDNDYRRNNISMEFLSCVCKSDDESISAYEVVELCFEMASISHYLLQENVFDDADRVNELMETRNILSENATVHSLANSLLEFAKSCRDDGFFGGGDNTGACRDKSSSKIADGRVTKAELSDWQRQVVPDLILCSLSRFLRVVLFPSEYVLSQQNAPKPLPTVRTSKEITSKTKTKLKDGEILPLSSQIFGVNTNGRSAGTMLSPPIFAFASISPKLGEKWYQIYAGETEGWTFQALENSILGYEGPTILVIQAQSEQERNGTVTFGAYTASKWEKNKRDFFGTADCFLFQLQPTMRVLKSLPKTGTRGGNYMYFHSNTNVQTANPSRKDDLKVGLGFGGTVRNPRLFIDSNLEFCSVSPHDTSFEEGHLGSPPSNDLFMSPSSSSVYNIYSLEIYAVGDEETIHRGFRAQRQHRDIADATLRNARTVDKAAFLGDMRNGFIETKAFAHRGQVDGRANGYMKGEEGKANGL</sequence>
<evidence type="ECO:0000259" key="5">
    <source>
        <dbReference type="PROSITE" id="PS51886"/>
    </source>
</evidence>
<dbReference type="InterPro" id="IPR006571">
    <property type="entry name" value="TLDc_dom"/>
</dbReference>
<comment type="caution">
    <text evidence="6">The sequence shown here is derived from an EMBL/GenBank/DDBJ whole genome shotgun (WGS) entry which is preliminary data.</text>
</comment>
<dbReference type="Pfam" id="PF07534">
    <property type="entry name" value="TLD"/>
    <property type="match status" value="1"/>
</dbReference>
<evidence type="ECO:0000256" key="4">
    <source>
        <dbReference type="ARBA" id="ARBA00040604"/>
    </source>
</evidence>
<keyword evidence="7" id="KW-1185">Reference proteome</keyword>
<dbReference type="PROSITE" id="PS51886">
    <property type="entry name" value="TLDC"/>
    <property type="match status" value="1"/>
</dbReference>
<proteinExistence type="inferred from homology"/>
<keyword evidence="3" id="KW-0496">Mitochondrion</keyword>
<dbReference type="Proteomes" id="UP001530315">
    <property type="component" value="Unassembled WGS sequence"/>
</dbReference>
<comment type="subcellular location">
    <subcellularLocation>
        <location evidence="1">Mitochondrion</location>
    </subcellularLocation>
</comment>
<protein>
    <recommendedName>
        <fullName evidence="4">Oxidation resistance protein 1</fullName>
    </recommendedName>
</protein>
<reference evidence="6 7" key="1">
    <citation type="submission" date="2024-10" db="EMBL/GenBank/DDBJ databases">
        <title>Updated reference genomes for cyclostephanoid diatoms.</title>
        <authorList>
            <person name="Roberts W.R."/>
            <person name="Alverson A.J."/>
        </authorList>
    </citation>
    <scope>NUCLEOTIDE SEQUENCE [LARGE SCALE GENOMIC DNA]</scope>
    <source>
        <strain evidence="6 7">AJA276-08</strain>
    </source>
</reference>